<evidence type="ECO:0000313" key="6">
    <source>
        <dbReference type="EMBL" id="ELR16572.1"/>
    </source>
</evidence>
<dbReference type="Pfam" id="PF01027">
    <property type="entry name" value="Bax1-I"/>
    <property type="match status" value="1"/>
</dbReference>
<evidence type="ECO:0000256" key="1">
    <source>
        <dbReference type="ARBA" id="ARBA00004141"/>
    </source>
</evidence>
<dbReference type="STRING" id="1257118.L8GUG1"/>
<dbReference type="InterPro" id="IPR006214">
    <property type="entry name" value="Bax_inhibitor_1-related"/>
</dbReference>
<organism evidence="6 7">
    <name type="scientific">Acanthamoeba castellanii (strain ATCC 30010 / Neff)</name>
    <dbReference type="NCBI Taxonomy" id="1257118"/>
    <lineage>
        <taxon>Eukaryota</taxon>
        <taxon>Amoebozoa</taxon>
        <taxon>Discosea</taxon>
        <taxon>Longamoebia</taxon>
        <taxon>Centramoebida</taxon>
        <taxon>Acanthamoebidae</taxon>
        <taxon>Acanthamoeba</taxon>
    </lineage>
</organism>
<evidence type="ECO:0000256" key="4">
    <source>
        <dbReference type="ARBA" id="ARBA00023136"/>
    </source>
</evidence>
<sequence length="290" mass="32533">MESLPHAVTKIFGGSPGSGASTLHLGGRNEAVLQHKQSVDMEAADEMYGPRSDCFVFEAYPEVKKAFIRRVYQILVAQLVLTAGVIYAIRSLYNIDNTISFSGDQDATPISWQRWRSRGAALSNLFWSGFLGSMVTLTMLHFVARRHPHNLAVLFAFTFFESLLLSSALVFVPAGLLFRALLTTTAVFIGLILYTLESKADYSFLRSYLGSALSIIVVAGFFQLFWPMGSAMDTVYTWFGALVFCGFIIYDTWRLHFQLKPDEYVLAAASLYLDFINLFLRVLHLLSKKK</sequence>
<gene>
    <name evidence="6" type="ORF">ACA1_087540</name>
</gene>
<accession>L8GUG1</accession>
<feature type="transmembrane region" description="Helical" evidence="5">
    <location>
        <begin position="151"/>
        <end position="171"/>
    </location>
</feature>
<keyword evidence="3 5" id="KW-1133">Transmembrane helix</keyword>
<comment type="subcellular location">
    <subcellularLocation>
        <location evidence="1">Membrane</location>
        <topology evidence="1">Multi-pass membrane protein</topology>
    </subcellularLocation>
</comment>
<dbReference type="Proteomes" id="UP000011083">
    <property type="component" value="Unassembled WGS sequence"/>
</dbReference>
<dbReference type="OrthoDB" id="19179at2759"/>
<feature type="transmembrane region" description="Helical" evidence="5">
    <location>
        <begin position="177"/>
        <end position="196"/>
    </location>
</feature>
<dbReference type="KEGG" id="acan:ACA1_087540"/>
<dbReference type="AlphaFoldDB" id="L8GUG1"/>
<keyword evidence="7" id="KW-1185">Reference proteome</keyword>
<feature type="transmembrane region" description="Helical" evidence="5">
    <location>
        <begin position="71"/>
        <end position="89"/>
    </location>
</feature>
<feature type="transmembrane region" description="Helical" evidence="5">
    <location>
        <begin position="265"/>
        <end position="286"/>
    </location>
</feature>
<dbReference type="PANTHER" id="PTHR23291:SF50">
    <property type="entry name" value="PROTEIN LIFEGUARD 4"/>
    <property type="match status" value="1"/>
</dbReference>
<feature type="transmembrane region" description="Helical" evidence="5">
    <location>
        <begin position="125"/>
        <end position="144"/>
    </location>
</feature>
<evidence type="ECO:0000313" key="7">
    <source>
        <dbReference type="Proteomes" id="UP000011083"/>
    </source>
</evidence>
<feature type="transmembrane region" description="Helical" evidence="5">
    <location>
        <begin position="235"/>
        <end position="253"/>
    </location>
</feature>
<comment type="similarity">
    <text evidence="5">Belongs to the BI1 family.</text>
</comment>
<dbReference type="GO" id="GO:0016020">
    <property type="term" value="C:membrane"/>
    <property type="evidence" value="ECO:0007669"/>
    <property type="project" value="UniProtKB-SubCell"/>
</dbReference>
<protein>
    <submittedName>
        <fullName evidence="6">Uncharacterized protein</fullName>
    </submittedName>
</protein>
<dbReference type="GeneID" id="14917358"/>
<dbReference type="RefSeq" id="XP_004338585.1">
    <property type="nucleotide sequence ID" value="XM_004338537.1"/>
</dbReference>
<proteinExistence type="inferred from homology"/>
<evidence type="ECO:0000256" key="5">
    <source>
        <dbReference type="RuleBase" id="RU004379"/>
    </source>
</evidence>
<evidence type="ECO:0000256" key="3">
    <source>
        <dbReference type="ARBA" id="ARBA00022989"/>
    </source>
</evidence>
<evidence type="ECO:0000256" key="2">
    <source>
        <dbReference type="ARBA" id="ARBA00022692"/>
    </source>
</evidence>
<dbReference type="PANTHER" id="PTHR23291">
    <property type="entry name" value="BAX INHIBITOR-RELATED"/>
    <property type="match status" value="1"/>
</dbReference>
<feature type="transmembrane region" description="Helical" evidence="5">
    <location>
        <begin position="208"/>
        <end position="229"/>
    </location>
</feature>
<dbReference type="EMBL" id="KB007985">
    <property type="protein sequence ID" value="ELR16572.1"/>
    <property type="molecule type" value="Genomic_DNA"/>
</dbReference>
<dbReference type="VEuPathDB" id="AmoebaDB:ACA1_087540"/>
<keyword evidence="2 5" id="KW-0812">Transmembrane</keyword>
<reference evidence="6 7" key="1">
    <citation type="journal article" date="2013" name="Genome Biol.">
        <title>Genome of Acanthamoeba castellanii highlights extensive lateral gene transfer and early evolution of tyrosine kinase signaling.</title>
        <authorList>
            <person name="Clarke M."/>
            <person name="Lohan A.J."/>
            <person name="Liu B."/>
            <person name="Lagkouvardos I."/>
            <person name="Roy S."/>
            <person name="Zafar N."/>
            <person name="Bertelli C."/>
            <person name="Schilde C."/>
            <person name="Kianianmomeni A."/>
            <person name="Burglin T.R."/>
            <person name="Frech C."/>
            <person name="Turcotte B."/>
            <person name="Kopec K.O."/>
            <person name="Synnott J.M."/>
            <person name="Choo C."/>
            <person name="Paponov I."/>
            <person name="Finkler A."/>
            <person name="Soon Heng Tan C."/>
            <person name="Hutchins A.P."/>
            <person name="Weinmeier T."/>
            <person name="Rattei T."/>
            <person name="Chu J.S."/>
            <person name="Gimenez G."/>
            <person name="Irimia M."/>
            <person name="Rigden D.J."/>
            <person name="Fitzpatrick D.A."/>
            <person name="Lorenzo-Morales J."/>
            <person name="Bateman A."/>
            <person name="Chiu C.H."/>
            <person name="Tang P."/>
            <person name="Hegemann P."/>
            <person name="Fromm H."/>
            <person name="Raoult D."/>
            <person name="Greub G."/>
            <person name="Miranda-Saavedra D."/>
            <person name="Chen N."/>
            <person name="Nash P."/>
            <person name="Ginger M.L."/>
            <person name="Horn M."/>
            <person name="Schaap P."/>
            <person name="Caler L."/>
            <person name="Loftus B."/>
        </authorList>
    </citation>
    <scope>NUCLEOTIDE SEQUENCE [LARGE SCALE GENOMIC DNA]</scope>
    <source>
        <strain evidence="6 7">Neff</strain>
    </source>
</reference>
<keyword evidence="4 5" id="KW-0472">Membrane</keyword>
<name>L8GUG1_ACACF</name>